<keyword evidence="2" id="KW-0472">Membrane</keyword>
<evidence type="ECO:0000256" key="2">
    <source>
        <dbReference type="SAM" id="Phobius"/>
    </source>
</evidence>
<keyword evidence="2" id="KW-0812">Transmembrane</keyword>
<dbReference type="EMBL" id="KE504127">
    <property type="protein sequence ID" value="EPT04379.1"/>
    <property type="molecule type" value="Genomic_DNA"/>
</dbReference>
<name>S8EM17_FOMSC</name>
<gene>
    <name evidence="3" type="ORF">FOMPIDRAFT_1046247</name>
</gene>
<dbReference type="PANTHER" id="PTHR37848">
    <property type="entry name" value="EXPRESSED PROTEIN"/>
    <property type="match status" value="1"/>
</dbReference>
<evidence type="ECO:0000256" key="1">
    <source>
        <dbReference type="SAM" id="MobiDB-lite"/>
    </source>
</evidence>
<dbReference type="PANTHER" id="PTHR37848:SF1">
    <property type="entry name" value="SUN DOMAIN-CONTAINING PROTEIN"/>
    <property type="match status" value="1"/>
</dbReference>
<dbReference type="HOGENOM" id="CLU_034128_1_0_1"/>
<dbReference type="Proteomes" id="UP000015241">
    <property type="component" value="Unassembled WGS sequence"/>
</dbReference>
<organism evidence="3 4">
    <name type="scientific">Fomitopsis schrenkii</name>
    <name type="common">Brown rot fungus</name>
    <dbReference type="NCBI Taxonomy" id="2126942"/>
    <lineage>
        <taxon>Eukaryota</taxon>
        <taxon>Fungi</taxon>
        <taxon>Dikarya</taxon>
        <taxon>Basidiomycota</taxon>
        <taxon>Agaricomycotina</taxon>
        <taxon>Agaricomycetes</taxon>
        <taxon>Polyporales</taxon>
        <taxon>Fomitopsis</taxon>
    </lineage>
</organism>
<protein>
    <submittedName>
        <fullName evidence="3">Uncharacterized protein</fullName>
    </submittedName>
</protein>
<dbReference type="AlphaFoldDB" id="S8EM17"/>
<proteinExistence type="predicted"/>
<dbReference type="InParanoid" id="S8EM17"/>
<dbReference type="OrthoDB" id="203796at2759"/>
<reference evidence="3 4" key="1">
    <citation type="journal article" date="2012" name="Science">
        <title>The Paleozoic origin of enzymatic lignin decomposition reconstructed from 31 fungal genomes.</title>
        <authorList>
            <person name="Floudas D."/>
            <person name="Binder M."/>
            <person name="Riley R."/>
            <person name="Barry K."/>
            <person name="Blanchette R.A."/>
            <person name="Henrissat B."/>
            <person name="Martinez A.T."/>
            <person name="Otillar R."/>
            <person name="Spatafora J.W."/>
            <person name="Yadav J.S."/>
            <person name="Aerts A."/>
            <person name="Benoit I."/>
            <person name="Boyd A."/>
            <person name="Carlson A."/>
            <person name="Copeland A."/>
            <person name="Coutinho P.M."/>
            <person name="de Vries R.P."/>
            <person name="Ferreira P."/>
            <person name="Findley K."/>
            <person name="Foster B."/>
            <person name="Gaskell J."/>
            <person name="Glotzer D."/>
            <person name="Gorecki P."/>
            <person name="Heitman J."/>
            <person name="Hesse C."/>
            <person name="Hori C."/>
            <person name="Igarashi K."/>
            <person name="Jurgens J.A."/>
            <person name="Kallen N."/>
            <person name="Kersten P."/>
            <person name="Kohler A."/>
            <person name="Kuees U."/>
            <person name="Kumar T.K.A."/>
            <person name="Kuo A."/>
            <person name="LaButti K."/>
            <person name="Larrondo L.F."/>
            <person name="Lindquist E."/>
            <person name="Ling A."/>
            <person name="Lombard V."/>
            <person name="Lucas S."/>
            <person name="Lundell T."/>
            <person name="Martin R."/>
            <person name="McLaughlin D.J."/>
            <person name="Morgenstern I."/>
            <person name="Morin E."/>
            <person name="Murat C."/>
            <person name="Nagy L.G."/>
            <person name="Nolan M."/>
            <person name="Ohm R.A."/>
            <person name="Patyshakuliyeva A."/>
            <person name="Rokas A."/>
            <person name="Ruiz-Duenas F.J."/>
            <person name="Sabat G."/>
            <person name="Salamov A."/>
            <person name="Samejima M."/>
            <person name="Schmutz J."/>
            <person name="Slot J.C."/>
            <person name="St John F."/>
            <person name="Stenlid J."/>
            <person name="Sun H."/>
            <person name="Sun S."/>
            <person name="Syed K."/>
            <person name="Tsang A."/>
            <person name="Wiebenga A."/>
            <person name="Young D."/>
            <person name="Pisabarro A."/>
            <person name="Eastwood D.C."/>
            <person name="Martin F."/>
            <person name="Cullen D."/>
            <person name="Grigoriev I.V."/>
            <person name="Hibbett D.S."/>
        </authorList>
    </citation>
    <scope>NUCLEOTIDE SEQUENCE</scope>
    <source>
        <strain evidence="4">FP-58527</strain>
    </source>
</reference>
<sequence length="469" mass="52637">MIIAVDSDVKKGDPATEPLIGPSTSFAPAPELEAPPSFQESIAAGAAPDNAQHKPYSFYNGSLADSDVFVPPGGEEPPPFTPYEAEHFVSGDSIISHDKHLNEDGEALYRFLLSHAETPPTFCVHLRGTHTESRTRSVSRRDNDGQYHTHHEHYTEEVIDFDFSLDIAQYISSGPIHWSVPDEEPAYRGQMYREVETGEFTAPSDLEGIVRHRKRRYASMKQAKLGKGRRLERRDRGLPPWASLDSEGSRGPTGTEVNHTKVLKSSQTLREWADEYCASDKVLKEFTYEKIVYGWHLVNLKLAIEVAVKSTYYTGRLSVEFKSTNSKICIRPDSKLSRALSNKWIKLVLVLLLIYPFIWLYKRFGRRGGGRWEVCGGAYALKSWQLVDPALEPPPPFPGTAHPSDSRLVYTGSGTARVVGLREGEWFQQWEKTIRRAVTGRLKSTVPLKEPDGSASAAMLLDGYRPRYA</sequence>
<evidence type="ECO:0000313" key="4">
    <source>
        <dbReference type="Proteomes" id="UP000015241"/>
    </source>
</evidence>
<accession>S8EM17</accession>
<feature type="transmembrane region" description="Helical" evidence="2">
    <location>
        <begin position="344"/>
        <end position="361"/>
    </location>
</feature>
<feature type="region of interest" description="Disordered" evidence="1">
    <location>
        <begin position="1"/>
        <end position="49"/>
    </location>
</feature>
<keyword evidence="2" id="KW-1133">Transmembrane helix</keyword>
<evidence type="ECO:0000313" key="3">
    <source>
        <dbReference type="EMBL" id="EPT04379.1"/>
    </source>
</evidence>
<keyword evidence="4" id="KW-1185">Reference proteome</keyword>
<dbReference type="eggNOG" id="ENOG502S4VJ">
    <property type="taxonomic scope" value="Eukaryota"/>
</dbReference>
<feature type="region of interest" description="Disordered" evidence="1">
    <location>
        <begin position="225"/>
        <end position="257"/>
    </location>
</feature>